<accession>A0A976XKF5</accession>
<organism evidence="1 2">
    <name type="scientific">Theileria orientalis</name>
    <dbReference type="NCBI Taxonomy" id="68886"/>
    <lineage>
        <taxon>Eukaryota</taxon>
        <taxon>Sar</taxon>
        <taxon>Alveolata</taxon>
        <taxon>Apicomplexa</taxon>
        <taxon>Aconoidasida</taxon>
        <taxon>Piroplasmida</taxon>
        <taxon>Theileriidae</taxon>
        <taxon>Theileria</taxon>
    </lineage>
</organism>
<evidence type="ECO:0000313" key="2">
    <source>
        <dbReference type="Proteomes" id="UP000244803"/>
    </source>
</evidence>
<reference evidence="1" key="1">
    <citation type="submission" date="2022-07" db="EMBL/GenBank/DDBJ databases">
        <title>Evaluation of T. orientalis genome assembly methods using nanopore sequencing and analysis of variation between genomes.</title>
        <authorList>
            <person name="Yam J."/>
            <person name="Micallef M.L."/>
            <person name="Liu M."/>
            <person name="Djordjevic S.P."/>
            <person name="Bogema D.R."/>
            <person name="Jenkins C."/>
        </authorList>
    </citation>
    <scope>NUCLEOTIDE SEQUENCE</scope>
    <source>
        <strain evidence="1">Fish Creek</strain>
    </source>
</reference>
<dbReference type="Proteomes" id="UP000244803">
    <property type="component" value="Chromosome 3"/>
</dbReference>
<protein>
    <submittedName>
        <fullName evidence="1">Uncharacterized protein</fullName>
    </submittedName>
</protein>
<sequence length="48" mass="5608">MFIKFLDETHDEVMGDGKCLHLKTPKTTCILRLPLIIMLDKNQLLYNC</sequence>
<name>A0A976XKF5_THEOR</name>
<evidence type="ECO:0000313" key="1">
    <source>
        <dbReference type="EMBL" id="UVC54351.1"/>
    </source>
</evidence>
<dbReference type="AlphaFoldDB" id="A0A976XKF5"/>
<dbReference type="EMBL" id="CP056066">
    <property type="protein sequence ID" value="UVC54351.1"/>
    <property type="molecule type" value="Genomic_DNA"/>
</dbReference>
<gene>
    <name evidence="1" type="ORF">MACJ_003893</name>
</gene>
<proteinExistence type="predicted"/>